<evidence type="ECO:0000313" key="2">
    <source>
        <dbReference type="EMBL" id="KAJ6224143.1"/>
    </source>
</evidence>
<sequence length="477" mass="55984">MEPKKLGHITSSIGLVSSMEFIPYIIERDDPFMTFMKQHSDMYDEVIFVFLFMAMFNFVCQIRLYKLNTSKRVWKLWYQILITNHDNYYRLLNPNYQTIVSRKANEIANKFRQNSFATFVPDFIIQRTALYYSKRLIRSNYEHVDEEKFFGKDSIHLPRLSKQLKMKLMNVLIYGDRIWFGFQLIIVSIILAIFFVETTYLDTTQHAWNGYLLVNCEFLVFLYIAIELMQNGIFFVMLTTIATMLHTGLVIDGIKSIWKLIDECRFQIGSTMPTVPLRCRSIVSDQFNGYIQVTSHLLYGNREIFSTIMYAFLMINIPVNIYVLQRNVFMKQRQLDLILAWGFIIIQLFAAFIVMTLLSWSATVYRRPNKFIPILQPMLHGSRNWISLKIKYENFYHRLVDDGAQIGIAVGPIHTVTYRSSLEIKYDNFYHRLVDGGPQIGVAIGPVHTVTYRSSLEALLVYIGYILMAFSRMIETL</sequence>
<dbReference type="OMA" id="FLMINIP"/>
<reference evidence="2" key="1">
    <citation type="submission" date="2022-12" db="EMBL/GenBank/DDBJ databases">
        <title>Genome assemblies of Blomia tropicalis.</title>
        <authorList>
            <person name="Cui Y."/>
        </authorList>
    </citation>
    <scope>NUCLEOTIDE SEQUENCE</scope>
    <source>
        <tissue evidence="2">Adult mites</tissue>
    </source>
</reference>
<keyword evidence="1" id="KW-1133">Transmembrane helix</keyword>
<comment type="caution">
    <text evidence="2">The sequence shown here is derived from an EMBL/GenBank/DDBJ whole genome shotgun (WGS) entry which is preliminary data.</text>
</comment>
<dbReference type="AlphaFoldDB" id="A0A9Q0MFG2"/>
<evidence type="ECO:0000256" key="1">
    <source>
        <dbReference type="SAM" id="Phobius"/>
    </source>
</evidence>
<feature type="transmembrane region" description="Helical" evidence="1">
    <location>
        <begin position="337"/>
        <end position="360"/>
    </location>
</feature>
<dbReference type="EMBL" id="JAPWDV010000001">
    <property type="protein sequence ID" value="KAJ6224143.1"/>
    <property type="molecule type" value="Genomic_DNA"/>
</dbReference>
<keyword evidence="1" id="KW-0812">Transmembrane</keyword>
<feature type="transmembrane region" description="Helical" evidence="1">
    <location>
        <begin position="304"/>
        <end position="325"/>
    </location>
</feature>
<protein>
    <submittedName>
        <fullName evidence="2">Uncharacterized protein</fullName>
    </submittedName>
</protein>
<name>A0A9Q0MFG2_BLOTA</name>
<keyword evidence="1" id="KW-0472">Membrane</keyword>
<keyword evidence="3" id="KW-1185">Reference proteome</keyword>
<dbReference type="Proteomes" id="UP001142055">
    <property type="component" value="Chromosome 1"/>
</dbReference>
<feature type="transmembrane region" description="Helical" evidence="1">
    <location>
        <begin position="171"/>
        <end position="196"/>
    </location>
</feature>
<feature type="transmembrane region" description="Helical" evidence="1">
    <location>
        <begin position="46"/>
        <end position="65"/>
    </location>
</feature>
<accession>A0A9Q0MFG2</accession>
<organism evidence="2 3">
    <name type="scientific">Blomia tropicalis</name>
    <name type="common">Mite</name>
    <dbReference type="NCBI Taxonomy" id="40697"/>
    <lineage>
        <taxon>Eukaryota</taxon>
        <taxon>Metazoa</taxon>
        <taxon>Ecdysozoa</taxon>
        <taxon>Arthropoda</taxon>
        <taxon>Chelicerata</taxon>
        <taxon>Arachnida</taxon>
        <taxon>Acari</taxon>
        <taxon>Acariformes</taxon>
        <taxon>Sarcoptiformes</taxon>
        <taxon>Astigmata</taxon>
        <taxon>Glycyphagoidea</taxon>
        <taxon>Echimyopodidae</taxon>
        <taxon>Blomia</taxon>
    </lineage>
</organism>
<feature type="transmembrane region" description="Helical" evidence="1">
    <location>
        <begin position="7"/>
        <end position="26"/>
    </location>
</feature>
<feature type="transmembrane region" description="Helical" evidence="1">
    <location>
        <begin position="233"/>
        <end position="251"/>
    </location>
</feature>
<evidence type="ECO:0000313" key="3">
    <source>
        <dbReference type="Proteomes" id="UP001142055"/>
    </source>
</evidence>
<gene>
    <name evidence="2" type="ORF">RDWZM_002688</name>
</gene>
<feature type="transmembrane region" description="Helical" evidence="1">
    <location>
        <begin position="208"/>
        <end position="226"/>
    </location>
</feature>
<proteinExistence type="predicted"/>